<keyword evidence="4" id="KW-1185">Reference proteome</keyword>
<keyword evidence="2" id="KW-1133">Transmembrane helix</keyword>
<evidence type="ECO:0000256" key="2">
    <source>
        <dbReference type="SAM" id="Phobius"/>
    </source>
</evidence>
<feature type="coiled-coil region" evidence="1">
    <location>
        <begin position="463"/>
        <end position="576"/>
    </location>
</feature>
<feature type="coiled-coil region" evidence="1">
    <location>
        <begin position="17"/>
        <end position="51"/>
    </location>
</feature>
<feature type="transmembrane region" description="Helical" evidence="2">
    <location>
        <begin position="228"/>
        <end position="252"/>
    </location>
</feature>
<feature type="coiled-coil region" evidence="1">
    <location>
        <begin position="359"/>
        <end position="390"/>
    </location>
</feature>
<dbReference type="AlphaFoldDB" id="A0A7G1I0W9"/>
<dbReference type="EMBL" id="AP023322">
    <property type="protein sequence ID" value="BCI64883.1"/>
    <property type="molecule type" value="Genomic_DNA"/>
</dbReference>
<keyword evidence="2" id="KW-0812">Transmembrane</keyword>
<dbReference type="KEGG" id="copr:Cop2CBH44_32360"/>
<dbReference type="Proteomes" id="UP000594042">
    <property type="component" value="Chromosome"/>
</dbReference>
<protein>
    <submittedName>
        <fullName evidence="3">Uncharacterized protein</fullName>
    </submittedName>
</protein>
<reference evidence="4" key="1">
    <citation type="submission" date="2020-07" db="EMBL/GenBank/DDBJ databases">
        <title>Complete genome sequencing of Coprobacter sp. strain 2CBH44.</title>
        <authorList>
            <person name="Sakamoto M."/>
            <person name="Murakami T."/>
            <person name="Mori H."/>
        </authorList>
    </citation>
    <scope>NUCLEOTIDE SEQUENCE [LARGE SCALE GENOMIC DNA]</scope>
    <source>
        <strain evidence="4">2CBH44</strain>
    </source>
</reference>
<gene>
    <name evidence="3" type="ORF">Cop2CBH44_32360</name>
</gene>
<feature type="coiled-coil region" evidence="1">
    <location>
        <begin position="681"/>
        <end position="715"/>
    </location>
</feature>
<sequence>MADQETTERILDIKVNYEDALKGISQYLQKIQELKNTEKELKDQLKAGNITQEEYNKSITASKIQTQEYNDTIRTLQKEIRNNIKAENEQSGSLKQLRAQLSSLNSEYDSLSKAERESSTGVKLKEQINSITEELKGAEEETGRFYRNVGNYTESITKATEANLPFISQIQTLIETTSTFSKYLNDIKGELSLISEKYKSNAEAASQLSGAAKAAAVSSNVLSTSLKVLTLALASTGIGVLVIALGTLISYFTRTQKGTEQLSKAFSAVSAIVDVFLDRLAKLGSAIVKVFSGDFKGAAEDAKAAVSGINDELREEISLSVKLKEVQNQLDKQEVMLSMRRAASKADIEALKKLSDDTTKSIEERMQAAQKAYELEQKDLKEQTELAEKRLAASLGYAEMNEEVRKVIQEIKVGAIEANEVISKLGLSESTIEDLRQFREQFNQLQELQESSYTRQTEQQNKLNTIRKEASDAEINRKTKEIEAIRQAEDAMLATLKDGIEKQRKEINLSYDRQIEDLKKRLSEEKDLTQKAREAINQTVVALEKQRQNDLNTLSNEEIQKQISNEQRRIELMLATVKEGSEKEFELRKQQLELQMNAELSNTEITEQEKQLIRDKYAKQESELVVQRQQEIANKQAEAVRLEFENRIAEAKLQGEDELQIKLELRKQELDSLHQLEGESNEEFRARQLEAMQNLADAEEEIANREIDIQQKKANALATIAGNLSDLIEQAAGDNEAMAELAKVLAIAEVSIAQGVAIAQAVKNVTKSSFSWIEMLTAIGTVVGAVTAVMSTAMKSIKSAKFATGGIFNGDGYVSGPGSGTSDSINARLSNGESVITARATSMFAPLLSAMNVAGGGVPISVTVDNNQQIGEDMLARAFAKGASSLPNPVVSVSEIDTVNNRVETLENLGTA</sequence>
<accession>A0A7G1I0W9</accession>
<keyword evidence="2" id="KW-0472">Membrane</keyword>
<name>A0A7G1I0W9_9BACT</name>
<keyword evidence="1" id="KW-0175">Coiled coil</keyword>
<evidence type="ECO:0000256" key="1">
    <source>
        <dbReference type="SAM" id="Coils"/>
    </source>
</evidence>
<organism evidence="3 4">
    <name type="scientific">Coprobacter secundus subsp. similis</name>
    <dbReference type="NCBI Taxonomy" id="2751153"/>
    <lineage>
        <taxon>Bacteria</taxon>
        <taxon>Pseudomonadati</taxon>
        <taxon>Bacteroidota</taxon>
        <taxon>Bacteroidia</taxon>
        <taxon>Bacteroidales</taxon>
        <taxon>Barnesiellaceae</taxon>
        <taxon>Coprobacter</taxon>
    </lineage>
</organism>
<evidence type="ECO:0000313" key="3">
    <source>
        <dbReference type="EMBL" id="BCI64883.1"/>
    </source>
</evidence>
<proteinExistence type="predicted"/>
<evidence type="ECO:0000313" key="4">
    <source>
        <dbReference type="Proteomes" id="UP000594042"/>
    </source>
</evidence>
<dbReference type="RefSeq" id="WP_200755233.1">
    <property type="nucleotide sequence ID" value="NZ_AP023322.1"/>
</dbReference>
<feature type="coiled-coil region" evidence="1">
    <location>
        <begin position="94"/>
        <end position="141"/>
    </location>
</feature>